<evidence type="ECO:0000313" key="3">
    <source>
        <dbReference type="EMBL" id="TDH25374.1"/>
    </source>
</evidence>
<gene>
    <name evidence="3" type="ORF">EJ571_01850</name>
</gene>
<name>A0A4R5PGA9_9MYCO</name>
<dbReference type="InterPro" id="IPR010982">
    <property type="entry name" value="Lambda_DNA-bd_dom_sf"/>
</dbReference>
<accession>A0A4R5PGA9</accession>
<dbReference type="InterPro" id="IPR013975">
    <property type="entry name" value="Tscrpt_reg_BetR_N"/>
</dbReference>
<dbReference type="GO" id="GO:0003677">
    <property type="term" value="F:DNA binding"/>
    <property type="evidence" value="ECO:0007669"/>
    <property type="project" value="InterPro"/>
</dbReference>
<protein>
    <recommendedName>
        <fullName evidence="2">HTH cro/C1-type domain-containing protein</fullName>
    </recommendedName>
</protein>
<dbReference type="InterPro" id="IPR001387">
    <property type="entry name" value="Cro/C1-type_HTH"/>
</dbReference>
<evidence type="ECO:0000259" key="2">
    <source>
        <dbReference type="PROSITE" id="PS50943"/>
    </source>
</evidence>
<evidence type="ECO:0000256" key="1">
    <source>
        <dbReference type="SAM" id="MobiDB-lite"/>
    </source>
</evidence>
<dbReference type="Proteomes" id="UP000295627">
    <property type="component" value="Unassembled WGS sequence"/>
</dbReference>
<dbReference type="AlphaFoldDB" id="A0A4R5PGA9"/>
<dbReference type="SUPFAM" id="SSF47413">
    <property type="entry name" value="lambda repressor-like DNA-binding domains"/>
    <property type="match status" value="1"/>
</dbReference>
<organism evidence="3 4">
    <name type="scientific">Mycobacteroides franklinii</name>
    <dbReference type="NCBI Taxonomy" id="948102"/>
    <lineage>
        <taxon>Bacteria</taxon>
        <taxon>Bacillati</taxon>
        <taxon>Actinomycetota</taxon>
        <taxon>Actinomycetes</taxon>
        <taxon>Mycobacteriales</taxon>
        <taxon>Mycobacteriaceae</taxon>
        <taxon>Mycobacteroides</taxon>
    </lineage>
</organism>
<dbReference type="PROSITE" id="PS50943">
    <property type="entry name" value="HTH_CROC1"/>
    <property type="match status" value="1"/>
</dbReference>
<dbReference type="Gene3D" id="1.10.260.40">
    <property type="entry name" value="lambda repressor-like DNA-binding domains"/>
    <property type="match status" value="1"/>
</dbReference>
<feature type="region of interest" description="Disordered" evidence="1">
    <location>
        <begin position="76"/>
        <end position="102"/>
    </location>
</feature>
<dbReference type="RefSeq" id="WP_133052611.1">
    <property type="nucleotide sequence ID" value="NZ_MAFQ01000015.1"/>
</dbReference>
<sequence>MPLSSLEVGQLGRELANILRGGIERKRGDKHAIAGQLGISKSQLDRLLKGERPITIDQADIISGTIGKSLSAVLAEAESDTPGRPRDRTTYPSAADIFERGF</sequence>
<evidence type="ECO:0000313" key="4">
    <source>
        <dbReference type="Proteomes" id="UP000295627"/>
    </source>
</evidence>
<reference evidence="3 4" key="1">
    <citation type="journal article" date="2019" name="Sci. Rep.">
        <title>Extended insight into the Mycobacterium chelonae-abscessus complex through whole genome sequencing of Mycobacterium salmoniphilum outbreak and Mycobacterium salmoniphilum-like strains.</title>
        <authorList>
            <person name="Behra P.R.K."/>
            <person name="Das S."/>
            <person name="Pettersson B.M.F."/>
            <person name="Shirreff L."/>
            <person name="DuCote T."/>
            <person name="Jacobsson K.G."/>
            <person name="Ennis D.G."/>
            <person name="Kirsebom L.A."/>
        </authorList>
    </citation>
    <scope>NUCLEOTIDE SEQUENCE [LARGE SCALE GENOMIC DNA]</scope>
    <source>
        <strain evidence="3 4">DSM 45524</strain>
    </source>
</reference>
<dbReference type="Pfam" id="PF08667">
    <property type="entry name" value="BetR"/>
    <property type="match status" value="1"/>
</dbReference>
<feature type="domain" description="HTH cro/C1-type" evidence="2">
    <location>
        <begin position="34"/>
        <end position="73"/>
    </location>
</feature>
<dbReference type="EMBL" id="RXLR01000006">
    <property type="protein sequence ID" value="TDH25374.1"/>
    <property type="molecule type" value="Genomic_DNA"/>
</dbReference>
<comment type="caution">
    <text evidence="3">The sequence shown here is derived from an EMBL/GenBank/DDBJ whole genome shotgun (WGS) entry which is preliminary data.</text>
</comment>
<proteinExistence type="predicted"/>